<dbReference type="PANTHER" id="PTHR37815:SF3">
    <property type="entry name" value="UPF0397 PROTEIN SPR0429"/>
    <property type="match status" value="1"/>
</dbReference>
<evidence type="ECO:0000313" key="5">
    <source>
        <dbReference type="Proteomes" id="UP000726170"/>
    </source>
</evidence>
<dbReference type="Pfam" id="PF07155">
    <property type="entry name" value="ECF-ribofla_trS"/>
    <property type="match status" value="1"/>
</dbReference>
<protein>
    <submittedName>
        <fullName evidence="4">ECF transporter S component</fullName>
    </submittedName>
</protein>
<sequence>MQNGVTTKTKTYEMVQIALMIALTCLITMFVKIPSKVGYTHAGDSMIFLAAILFGKKRGAFIGATGMVLADVLSGYAIWAPATLIIKAVMAYIAASIAYRGDYNGENFKNNLIAFIMAGVWMVVGYYLANVMLTKYFFVPTATIKESFIIGLIEIPGYIVQAVLGIFIALPLMKKLKKIM</sequence>
<keyword evidence="1 3" id="KW-0812">Transmembrane</keyword>
<name>A0ABS6EED5_9CLOT</name>
<dbReference type="PANTHER" id="PTHR37815">
    <property type="entry name" value="UPF0397 PROTEIN BC_2624-RELATED"/>
    <property type="match status" value="1"/>
</dbReference>
<comment type="caution">
    <text evidence="4">The sequence shown here is derived from an EMBL/GenBank/DDBJ whole genome shotgun (WGS) entry which is preliminary data.</text>
</comment>
<evidence type="ECO:0000256" key="3">
    <source>
        <dbReference type="SAM" id="Phobius"/>
    </source>
</evidence>
<proteinExistence type="predicted"/>
<evidence type="ECO:0000313" key="4">
    <source>
        <dbReference type="EMBL" id="MBU5483380.1"/>
    </source>
</evidence>
<accession>A0ABS6EED5</accession>
<evidence type="ECO:0000256" key="2">
    <source>
        <dbReference type="ARBA" id="ARBA00022989"/>
    </source>
</evidence>
<feature type="transmembrane region" description="Helical" evidence="3">
    <location>
        <begin position="149"/>
        <end position="172"/>
    </location>
</feature>
<feature type="transmembrane region" description="Helical" evidence="3">
    <location>
        <begin position="76"/>
        <end position="99"/>
    </location>
</feature>
<dbReference type="Proteomes" id="UP000726170">
    <property type="component" value="Unassembled WGS sequence"/>
</dbReference>
<reference evidence="4 5" key="1">
    <citation type="submission" date="2021-06" db="EMBL/GenBank/DDBJ databases">
        <authorList>
            <person name="Sun Q."/>
            <person name="Li D."/>
        </authorList>
    </citation>
    <scope>NUCLEOTIDE SEQUENCE [LARGE SCALE GENOMIC DNA]</scope>
    <source>
        <strain evidence="4 5">MSJ-11</strain>
    </source>
</reference>
<evidence type="ECO:0000256" key="1">
    <source>
        <dbReference type="ARBA" id="ARBA00022692"/>
    </source>
</evidence>
<dbReference type="RefSeq" id="WP_216437763.1">
    <property type="nucleotide sequence ID" value="NZ_JAHLQF010000001.1"/>
</dbReference>
<organism evidence="4 5">
    <name type="scientific">Clostridium mobile</name>
    <dbReference type="NCBI Taxonomy" id="2841512"/>
    <lineage>
        <taxon>Bacteria</taxon>
        <taxon>Bacillati</taxon>
        <taxon>Bacillota</taxon>
        <taxon>Clostridia</taxon>
        <taxon>Eubacteriales</taxon>
        <taxon>Clostridiaceae</taxon>
        <taxon>Clostridium</taxon>
    </lineage>
</organism>
<feature type="transmembrane region" description="Helical" evidence="3">
    <location>
        <begin position="111"/>
        <end position="129"/>
    </location>
</feature>
<dbReference type="EMBL" id="JAHLQF010000001">
    <property type="protein sequence ID" value="MBU5483380.1"/>
    <property type="molecule type" value="Genomic_DNA"/>
</dbReference>
<keyword evidence="3" id="KW-0472">Membrane</keyword>
<gene>
    <name evidence="4" type="ORF">KQI86_03505</name>
</gene>
<keyword evidence="5" id="KW-1185">Reference proteome</keyword>
<feature type="transmembrane region" description="Helical" evidence="3">
    <location>
        <begin position="14"/>
        <end position="34"/>
    </location>
</feature>
<keyword evidence="2 3" id="KW-1133">Transmembrane helix</keyword>
<dbReference type="InterPro" id="IPR009825">
    <property type="entry name" value="ECF_substrate-spec-like"/>
</dbReference>